<protein>
    <submittedName>
        <fullName evidence="2">Uncharacterized protein</fullName>
    </submittedName>
</protein>
<evidence type="ECO:0000313" key="2">
    <source>
        <dbReference type="EMBL" id="RXH37963.1"/>
    </source>
</evidence>
<evidence type="ECO:0000256" key="1">
    <source>
        <dbReference type="SAM" id="MobiDB-lite"/>
    </source>
</evidence>
<dbReference type="AlphaFoldDB" id="A0A4Q0SEV6"/>
<comment type="caution">
    <text evidence="2">The sequence shown here is derived from an EMBL/GenBank/DDBJ whole genome shotgun (WGS) entry which is preliminary data.</text>
</comment>
<reference evidence="2 3" key="1">
    <citation type="submission" date="2015-04" db="EMBL/GenBank/DDBJ databases">
        <title>Comparative genomics of rhizobia nodulating Arachis hypogaea in China.</title>
        <authorList>
            <person name="Li Y."/>
        </authorList>
    </citation>
    <scope>NUCLEOTIDE SEQUENCE [LARGE SCALE GENOMIC DNA]</scope>
    <source>
        <strain evidence="2 3">CCBAU 51787</strain>
    </source>
</reference>
<feature type="region of interest" description="Disordered" evidence="1">
    <location>
        <begin position="139"/>
        <end position="164"/>
    </location>
</feature>
<dbReference type="Proteomes" id="UP000290565">
    <property type="component" value="Unassembled WGS sequence"/>
</dbReference>
<evidence type="ECO:0000313" key="3">
    <source>
        <dbReference type="Proteomes" id="UP000290565"/>
    </source>
</evidence>
<accession>A0A4Q0SEV6</accession>
<proteinExistence type="predicted"/>
<gene>
    <name evidence="2" type="ORF">XH94_23880</name>
</gene>
<name>A0A4Q0SEV6_9BRAD</name>
<organism evidence="2 3">
    <name type="scientific">Bradyrhizobium zhanjiangense</name>
    <dbReference type="NCBI Taxonomy" id="1325107"/>
    <lineage>
        <taxon>Bacteria</taxon>
        <taxon>Pseudomonadati</taxon>
        <taxon>Pseudomonadota</taxon>
        <taxon>Alphaproteobacteria</taxon>
        <taxon>Hyphomicrobiales</taxon>
        <taxon>Nitrobacteraceae</taxon>
        <taxon>Bradyrhizobium</taxon>
    </lineage>
</organism>
<dbReference type="EMBL" id="LBJM01000064">
    <property type="protein sequence ID" value="RXH37963.1"/>
    <property type="molecule type" value="Genomic_DNA"/>
</dbReference>
<sequence length="208" mass="22528">MEVSWKRLRCDRSLVMSAGTPPKAGIPLIDRLPPDRRNELIMIGREALCRFGYAYQEVFDDHLDLFDYLAARGATAVMIGRMLSEVGIAREDGTPLPAGTVSSALSRARERAVARPGVPLHTPAMSGRDMQVPARAGTDRHGLADWDTGGGPSETAAFPKPSRSLAAAQFHEIRRSPNSPAATRVPAETSRAAALLAQLRSKQDDEQD</sequence>